<feature type="domain" description="Glycosyltransferase 61 catalytic" evidence="2">
    <location>
        <begin position="167"/>
        <end position="348"/>
    </location>
</feature>
<dbReference type="Pfam" id="PF04577">
    <property type="entry name" value="Glyco_transf_61"/>
    <property type="match status" value="1"/>
</dbReference>
<dbReference type="InterPro" id="IPR049625">
    <property type="entry name" value="Glyco_transf_61_cat"/>
</dbReference>
<keyword evidence="4" id="KW-1185">Reference proteome</keyword>
<dbReference type="STRING" id="665126.ABB55_23840"/>
<organism evidence="3 4">
    <name type="scientific">Prosthecodimorpha hirschii</name>
    <dbReference type="NCBI Taxonomy" id="665126"/>
    <lineage>
        <taxon>Bacteria</taxon>
        <taxon>Pseudomonadati</taxon>
        <taxon>Pseudomonadota</taxon>
        <taxon>Alphaproteobacteria</taxon>
        <taxon>Hyphomicrobiales</taxon>
        <taxon>Ancalomicrobiaceae</taxon>
        <taxon>Prosthecodimorpha</taxon>
    </lineage>
</organism>
<evidence type="ECO:0000313" key="4">
    <source>
        <dbReference type="Proteomes" id="UP000048984"/>
    </source>
</evidence>
<name>A0A0P6VUE6_9HYPH</name>
<reference evidence="3 4" key="2">
    <citation type="submission" date="2015-10" db="EMBL/GenBank/DDBJ databases">
        <title>Draft Genome Sequence of Prosthecomicrobium hirschii ATCC 27832.</title>
        <authorList>
            <person name="Daniel J."/>
            <person name="Givan S.A."/>
            <person name="Brun Y.V."/>
            <person name="Brown P.J."/>
        </authorList>
    </citation>
    <scope>NUCLEOTIDE SEQUENCE [LARGE SCALE GENOMIC DNA]</scope>
    <source>
        <strain evidence="3 4">16</strain>
    </source>
</reference>
<dbReference type="AlphaFoldDB" id="A0A0P6VUE6"/>
<accession>A0A0P6VUE6</accession>
<reference evidence="3 4" key="1">
    <citation type="submission" date="2015-09" db="EMBL/GenBank/DDBJ databases">
        <authorList>
            <person name="Jackson K.R."/>
            <person name="Lunt B.L."/>
            <person name="Fisher J.N.B."/>
            <person name="Gardner A.V."/>
            <person name="Bailey M.E."/>
            <person name="Deus L.M."/>
            <person name="Earl A.S."/>
            <person name="Gibby P.D."/>
            <person name="Hartmann K.A."/>
            <person name="Liu J.E."/>
            <person name="Manci A.M."/>
            <person name="Nielsen D.A."/>
            <person name="Solomon M.B."/>
            <person name="Breakwell D.P."/>
            <person name="Burnett S.H."/>
            <person name="Grose J.H."/>
        </authorList>
    </citation>
    <scope>NUCLEOTIDE SEQUENCE [LARGE SCALE GENOMIC DNA]</scope>
    <source>
        <strain evidence="3 4">16</strain>
    </source>
</reference>
<dbReference type="GO" id="GO:0016757">
    <property type="term" value="F:glycosyltransferase activity"/>
    <property type="evidence" value="ECO:0007669"/>
    <property type="project" value="InterPro"/>
</dbReference>
<evidence type="ECO:0000259" key="2">
    <source>
        <dbReference type="Pfam" id="PF04577"/>
    </source>
</evidence>
<comment type="caution">
    <text evidence="3">The sequence shown here is derived from an EMBL/GenBank/DDBJ whole genome shotgun (WGS) entry which is preliminary data.</text>
</comment>
<protein>
    <recommendedName>
        <fullName evidence="2">Glycosyltransferase 61 catalytic domain-containing protein</fullName>
    </recommendedName>
</protein>
<evidence type="ECO:0000313" key="3">
    <source>
        <dbReference type="EMBL" id="KPL54877.1"/>
    </source>
</evidence>
<evidence type="ECO:0000256" key="1">
    <source>
        <dbReference type="SAM" id="MobiDB-lite"/>
    </source>
</evidence>
<proteinExistence type="predicted"/>
<dbReference type="Proteomes" id="UP000048984">
    <property type="component" value="Unassembled WGS sequence"/>
</dbReference>
<gene>
    <name evidence="3" type="ORF">ABB55_23840</name>
</gene>
<dbReference type="EMBL" id="LJYW01000001">
    <property type="protein sequence ID" value="KPL54877.1"/>
    <property type="molecule type" value="Genomic_DNA"/>
</dbReference>
<feature type="region of interest" description="Disordered" evidence="1">
    <location>
        <begin position="1"/>
        <end position="29"/>
    </location>
</feature>
<sequence length="402" mass="43883">MQAEIGVAAPSVRGGAASRGEADRTPPGAAIDRVAGRRSARPAGRAETDLTGLLDRVRLIGFEASEFDSLRRAIADIPNGYRQMPTMVPVGGALLPLTPPIAPKATPNWEQTYASAVYDRHGFVVPISGRRPESLAFAPVAIDPAQFVPSRVIRRPAVYGGLIYPQFGHNLLELPGRLWACPDPGDRRPVVFHQVQSPANRMDEVWPYLGPLLLAAGIGRRRIVVVRRPILCEDLLVPQPTVAISQSIRAGFHDVYRRIARRMLLPPVGAHRRIYLSRSRFRPTRPTPVNERALEARLAEALGFKVIYPEGLSVERQIAHIRNAEIVAGLDGSALHMALFARPGTMVISLATRLLVNQAVIEYAAELRGRHIDIGGVPDEPSNWRLDVEALVDRIAGLIAAG</sequence>